<sequence length="34" mass="3743">MGSETAERLGAVGVSRTSSFLFLSRENNLIEQKD</sequence>
<comment type="caution">
    <text evidence="1">The sequence shown here is derived from an EMBL/GenBank/DDBJ whole genome shotgun (WGS) entry which is preliminary data.</text>
</comment>
<dbReference type="EMBL" id="VITY01000023">
    <property type="protein sequence ID" value="TWB87125.1"/>
    <property type="molecule type" value="Genomic_DNA"/>
</dbReference>
<evidence type="ECO:0000313" key="1">
    <source>
        <dbReference type="EMBL" id="TWB87125.1"/>
    </source>
</evidence>
<reference evidence="1 2" key="1">
    <citation type="submission" date="2019-06" db="EMBL/GenBank/DDBJ databases">
        <title>Genomic Encyclopedia of Type Strains, Phase IV (KMG-V): Genome sequencing to study the core and pangenomes of soil and plant-associated prokaryotes.</title>
        <authorList>
            <person name="Whitman W."/>
        </authorList>
    </citation>
    <scope>NUCLEOTIDE SEQUENCE [LARGE SCALE GENOMIC DNA]</scope>
    <source>
        <strain evidence="1 2">BR 10355</strain>
    </source>
</reference>
<gene>
    <name evidence="1" type="ORF">FBZ93_12356</name>
</gene>
<proteinExistence type="predicted"/>
<organism evidence="1 2">
    <name type="scientific">Bradyrhizobium macuxiense</name>
    <dbReference type="NCBI Taxonomy" id="1755647"/>
    <lineage>
        <taxon>Bacteria</taxon>
        <taxon>Pseudomonadati</taxon>
        <taxon>Pseudomonadota</taxon>
        <taxon>Alphaproteobacteria</taxon>
        <taxon>Hyphomicrobiales</taxon>
        <taxon>Nitrobacteraceae</taxon>
        <taxon>Bradyrhizobium</taxon>
    </lineage>
</organism>
<protein>
    <submittedName>
        <fullName evidence="1">Uncharacterized protein</fullName>
    </submittedName>
</protein>
<accession>A0A560KV97</accession>
<keyword evidence="2" id="KW-1185">Reference proteome</keyword>
<dbReference type="AlphaFoldDB" id="A0A560KV97"/>
<name>A0A560KV97_9BRAD</name>
<dbReference type="Proteomes" id="UP000321304">
    <property type="component" value="Unassembled WGS sequence"/>
</dbReference>
<evidence type="ECO:0000313" key="2">
    <source>
        <dbReference type="Proteomes" id="UP000321304"/>
    </source>
</evidence>